<accession>A0A5E4SL12</accession>
<feature type="transmembrane region" description="Helical" evidence="6">
    <location>
        <begin position="402"/>
        <end position="426"/>
    </location>
</feature>
<dbReference type="AlphaFoldDB" id="A0A5E4SL12"/>
<keyword evidence="3 6" id="KW-0812">Transmembrane</keyword>
<evidence type="ECO:0000256" key="4">
    <source>
        <dbReference type="ARBA" id="ARBA00022989"/>
    </source>
</evidence>
<feature type="transmembrane region" description="Helical" evidence="6">
    <location>
        <begin position="257"/>
        <end position="278"/>
    </location>
</feature>
<feature type="transmembrane region" description="Helical" evidence="6">
    <location>
        <begin position="58"/>
        <end position="81"/>
    </location>
</feature>
<dbReference type="EMBL" id="CABPRZ010000003">
    <property type="protein sequence ID" value="VVD75512.1"/>
    <property type="molecule type" value="Genomic_DNA"/>
</dbReference>
<comment type="subcellular location">
    <subcellularLocation>
        <location evidence="1">Membrane</location>
        <topology evidence="1">Multi-pass membrane protein</topology>
    </subcellularLocation>
</comment>
<feature type="transmembrane region" description="Helical" evidence="6">
    <location>
        <begin position="143"/>
        <end position="163"/>
    </location>
</feature>
<evidence type="ECO:0000256" key="5">
    <source>
        <dbReference type="ARBA" id="ARBA00023136"/>
    </source>
</evidence>
<evidence type="ECO:0000256" key="1">
    <source>
        <dbReference type="ARBA" id="ARBA00004141"/>
    </source>
</evidence>
<name>A0A5E4SL12_9BURK</name>
<feature type="transmembrane region" description="Helical" evidence="6">
    <location>
        <begin position="220"/>
        <end position="245"/>
    </location>
</feature>
<evidence type="ECO:0000313" key="8">
    <source>
        <dbReference type="Proteomes" id="UP000414233"/>
    </source>
</evidence>
<organism evidence="7 8">
    <name type="scientific">Pandoraea terrae</name>
    <dbReference type="NCBI Taxonomy" id="1537710"/>
    <lineage>
        <taxon>Bacteria</taxon>
        <taxon>Pseudomonadati</taxon>
        <taxon>Pseudomonadota</taxon>
        <taxon>Betaproteobacteria</taxon>
        <taxon>Burkholderiales</taxon>
        <taxon>Burkholderiaceae</taxon>
        <taxon>Pandoraea</taxon>
    </lineage>
</organism>
<reference evidence="7 8" key="1">
    <citation type="submission" date="2019-08" db="EMBL/GenBank/DDBJ databases">
        <authorList>
            <person name="Peeters C."/>
        </authorList>
    </citation>
    <scope>NUCLEOTIDE SEQUENCE [LARGE SCALE GENOMIC DNA]</scope>
    <source>
        <strain evidence="7 8">LMG 30175</strain>
    </source>
</reference>
<feature type="transmembrane region" description="Helical" evidence="6">
    <location>
        <begin position="438"/>
        <end position="458"/>
    </location>
</feature>
<protein>
    <submittedName>
        <fullName evidence="7">Uncharacterized protein</fullName>
    </submittedName>
</protein>
<dbReference type="RefSeq" id="WP_150695757.1">
    <property type="nucleotide sequence ID" value="NZ_CABPRZ010000003.1"/>
</dbReference>
<dbReference type="GO" id="GO:0022857">
    <property type="term" value="F:transmembrane transporter activity"/>
    <property type="evidence" value="ECO:0007669"/>
    <property type="project" value="InterPro"/>
</dbReference>
<feature type="transmembrane region" description="Helical" evidence="6">
    <location>
        <begin position="290"/>
        <end position="319"/>
    </location>
</feature>
<dbReference type="Pfam" id="PF02133">
    <property type="entry name" value="Transp_cyt_pur"/>
    <property type="match status" value="1"/>
</dbReference>
<evidence type="ECO:0000256" key="6">
    <source>
        <dbReference type="SAM" id="Phobius"/>
    </source>
</evidence>
<feature type="transmembrane region" description="Helical" evidence="6">
    <location>
        <begin position="102"/>
        <end position="123"/>
    </location>
</feature>
<feature type="transmembrane region" description="Helical" evidence="6">
    <location>
        <begin position="175"/>
        <end position="194"/>
    </location>
</feature>
<keyword evidence="4 6" id="KW-1133">Transmembrane helix</keyword>
<evidence type="ECO:0000313" key="7">
    <source>
        <dbReference type="EMBL" id="VVD75512.1"/>
    </source>
</evidence>
<keyword evidence="8" id="KW-1185">Reference proteome</keyword>
<comment type="similarity">
    <text evidence="2">Belongs to the purine-cytosine permease (2.A.39) family.</text>
</comment>
<gene>
    <name evidence="7" type="ORF">PTE30175_00783</name>
</gene>
<dbReference type="Gene3D" id="1.10.4160.10">
    <property type="entry name" value="Hydantoin permease"/>
    <property type="match status" value="1"/>
</dbReference>
<evidence type="ECO:0000256" key="2">
    <source>
        <dbReference type="ARBA" id="ARBA00008974"/>
    </source>
</evidence>
<feature type="transmembrane region" description="Helical" evidence="6">
    <location>
        <begin position="331"/>
        <end position="355"/>
    </location>
</feature>
<sequence>MPSSNKEHAASVTGRLPSLERERSFSTYASLSFTQISLAAAIWTVLVGGMVPSAGNTFVAIIGYTCGAVLGMAPVLLGSALPSFRYGVDVIEISKAVLGVRGSVLTLAGFLVMSLGWASVAFAMMCRGIGLMPVHAGQIEVGVGERSVVLVGCVILLLMFFLLRRGFDTVQRVNNIVGPIFVVFISASLLLLLWKFGLRKLLLTNVPAEQALTRDPRRSFIYALEFGATLSLAWYPYLGGLYRLVKYRRHTVGPSMIGGVLIGGGFAVIVPALAAVQFGSADPTLWFIQLAGPVAGSVVVCIILLLSITAISMTVYLAANAVQQIHMLARIPWTWLLLLMLVPLSLAVMNTSWVLAHVMTFATFGSLIFIGLSGVMLTDFWILRRQFIAPEHLFVADSSGCYWFWGGVNWVAIAVIAVSAAFYLYIYDPITLRAGDAFQFFGAALPVVAASGALYYVLAKFIVIPSGRGGYRACWNSSAVDGVAQVGL</sequence>
<dbReference type="InterPro" id="IPR001248">
    <property type="entry name" value="Pur-cyt_permease"/>
</dbReference>
<dbReference type="GO" id="GO:0016020">
    <property type="term" value="C:membrane"/>
    <property type="evidence" value="ECO:0007669"/>
    <property type="project" value="UniProtKB-SubCell"/>
</dbReference>
<dbReference type="Proteomes" id="UP000414233">
    <property type="component" value="Unassembled WGS sequence"/>
</dbReference>
<evidence type="ECO:0000256" key="3">
    <source>
        <dbReference type="ARBA" id="ARBA00022692"/>
    </source>
</evidence>
<keyword evidence="5 6" id="KW-0472">Membrane</keyword>
<feature type="transmembrane region" description="Helical" evidence="6">
    <location>
        <begin position="361"/>
        <end position="382"/>
    </location>
</feature>
<feature type="transmembrane region" description="Helical" evidence="6">
    <location>
        <begin position="25"/>
        <end position="46"/>
    </location>
</feature>
<proteinExistence type="inferred from homology"/>
<dbReference type="OrthoDB" id="6083029at2"/>